<evidence type="ECO:0000313" key="1">
    <source>
        <dbReference type="EMBL" id="WFR95124.1"/>
    </source>
</evidence>
<reference evidence="2" key="2">
    <citation type="journal article" date="2023" name="MicrobiologyOpen">
        <title>Genomics of the tumorigenes clade of the family Rhizobiaceae and description of Rhizobium rhododendri sp. nov.</title>
        <authorList>
            <person name="Kuzmanovic N."/>
            <person name="diCenzo G.C."/>
            <person name="Bunk B."/>
            <person name="Sproeer C."/>
            <person name="Fruehling A."/>
            <person name="Neumann-Schaal M."/>
            <person name="Overmann J."/>
            <person name="Smalla K."/>
        </authorList>
    </citation>
    <scope>NUCLEOTIDE SEQUENCE [LARGE SCALE GENOMIC DNA]</scope>
    <source>
        <strain evidence="2">1078</strain>
    </source>
</reference>
<dbReference type="AlphaFoldDB" id="A0AAF1KVV5"/>
<dbReference type="RefSeq" id="WP_111222050.1">
    <property type="nucleotide sequence ID" value="NZ_CP117255.1"/>
</dbReference>
<dbReference type="Proteomes" id="UP000249499">
    <property type="component" value="Chromosome"/>
</dbReference>
<evidence type="ECO:0000313" key="2">
    <source>
        <dbReference type="Proteomes" id="UP000249499"/>
    </source>
</evidence>
<sequence>MFFMGGMTLGYLHPPVRAKRIEAGASVADEETAVIQRQQLAPTVVDGAIERTLLWARRILC</sequence>
<accession>A0AAF1KVV5</accession>
<proteinExistence type="predicted"/>
<organism evidence="1 2">
    <name type="scientific">Rhizobium tumorigenes</name>
    <dbReference type="NCBI Taxonomy" id="2041385"/>
    <lineage>
        <taxon>Bacteria</taxon>
        <taxon>Pseudomonadati</taxon>
        <taxon>Pseudomonadota</taxon>
        <taxon>Alphaproteobacteria</taxon>
        <taxon>Hyphomicrobiales</taxon>
        <taxon>Rhizobiaceae</taxon>
        <taxon>Rhizobium/Agrobacterium group</taxon>
        <taxon>Rhizobium</taxon>
    </lineage>
</organism>
<dbReference type="KEGG" id="rtu:PR017_15165"/>
<gene>
    <name evidence="1" type="ORF">PR017_15165</name>
</gene>
<dbReference type="EMBL" id="CP117255">
    <property type="protein sequence ID" value="WFR95124.1"/>
    <property type="molecule type" value="Genomic_DNA"/>
</dbReference>
<name>A0AAF1KVV5_9HYPH</name>
<keyword evidence="2" id="KW-1185">Reference proteome</keyword>
<protein>
    <submittedName>
        <fullName evidence="1">Uncharacterized protein</fullName>
    </submittedName>
</protein>
<reference evidence="1 2" key="1">
    <citation type="journal article" date="2018" name="Sci. Rep.">
        <title>Rhizobium tumorigenes sp. nov., a novel plant tumorigenic bacterium isolated from cane gall tumors on thornless blackberry.</title>
        <authorList>
            <person name="Kuzmanovi N."/>
            <person name="Smalla K."/>
            <person name="Gronow S."/>
            <person name="PuBawska J."/>
        </authorList>
    </citation>
    <scope>NUCLEOTIDE SEQUENCE [LARGE SCALE GENOMIC DNA]</scope>
    <source>
        <strain evidence="1 2">1078</strain>
    </source>
</reference>